<sequence>MAKETLKYEEAMTRLENIVADMENGNLDIDSLCEKVKTAQKLIKMCRDKLTRTDEEIRKILTDNQ</sequence>
<evidence type="ECO:0000256" key="3">
    <source>
        <dbReference type="ARBA" id="ARBA00022722"/>
    </source>
</evidence>
<dbReference type="GO" id="GO:0008855">
    <property type="term" value="F:exodeoxyribonuclease VII activity"/>
    <property type="evidence" value="ECO:0007669"/>
    <property type="project" value="UniProtKB-UniRule"/>
</dbReference>
<dbReference type="InterPro" id="IPR037004">
    <property type="entry name" value="Exonuc_VII_ssu_sf"/>
</dbReference>
<dbReference type="InterPro" id="IPR003761">
    <property type="entry name" value="Exonuc_VII_S"/>
</dbReference>
<evidence type="ECO:0000313" key="10">
    <source>
        <dbReference type="Proteomes" id="UP001168478"/>
    </source>
</evidence>
<dbReference type="SUPFAM" id="SSF116842">
    <property type="entry name" value="XseB-like"/>
    <property type="match status" value="1"/>
</dbReference>
<evidence type="ECO:0000256" key="6">
    <source>
        <dbReference type="NCBIfam" id="TIGR01280"/>
    </source>
</evidence>
<organism evidence="8 10">
    <name type="scientific">Leyella lascolaii</name>
    <dbReference type="NCBI Taxonomy" id="1776379"/>
    <lineage>
        <taxon>Bacteria</taxon>
        <taxon>Pseudomonadati</taxon>
        <taxon>Bacteroidota</taxon>
        <taxon>Bacteroidia</taxon>
        <taxon>Bacteroidales</taxon>
        <taxon>Prevotellaceae</taxon>
        <taxon>Leyella</taxon>
    </lineage>
</organism>
<keyword evidence="5" id="KW-0269">Exonuclease</keyword>
<dbReference type="Pfam" id="PF02609">
    <property type="entry name" value="Exonuc_VII_S"/>
    <property type="match status" value="1"/>
</dbReference>
<reference evidence="8" key="1">
    <citation type="submission" date="2023-06" db="EMBL/GenBank/DDBJ databases">
        <authorList>
            <person name="Zeman M."/>
            <person name="Kubasova T."/>
            <person name="Jahodarova E."/>
            <person name="Nykrynova M."/>
            <person name="Rychlik I."/>
        </authorList>
    </citation>
    <scope>NUCLEOTIDE SEQUENCE</scope>
    <source>
        <strain evidence="8">ET15</strain>
        <strain evidence="7">ET37</strain>
    </source>
</reference>
<dbReference type="Proteomes" id="UP001168478">
    <property type="component" value="Unassembled WGS sequence"/>
</dbReference>
<evidence type="ECO:0000313" key="9">
    <source>
        <dbReference type="Proteomes" id="UP001167831"/>
    </source>
</evidence>
<evidence type="ECO:0000256" key="2">
    <source>
        <dbReference type="ARBA" id="ARBA00022490"/>
    </source>
</evidence>
<proteinExistence type="inferred from homology"/>
<dbReference type="RefSeq" id="WP_021994331.1">
    <property type="nucleotide sequence ID" value="NZ_CALUKV010000020.1"/>
</dbReference>
<keyword evidence="2" id="KW-0963">Cytoplasm</keyword>
<dbReference type="EMBL" id="JAUEIE010000009">
    <property type="protein sequence ID" value="MDN0023172.1"/>
    <property type="molecule type" value="Genomic_DNA"/>
</dbReference>
<comment type="caution">
    <text evidence="8">The sequence shown here is derived from an EMBL/GenBank/DDBJ whole genome shotgun (WGS) entry which is preliminary data.</text>
</comment>
<accession>A0AAW7JUQ1</accession>
<dbReference type="EC" id="3.1.11.6" evidence="6"/>
<gene>
    <name evidence="8" type="primary">xseB</name>
    <name evidence="7" type="ORF">QVN81_09095</name>
    <name evidence="8" type="ORF">QVN84_05875</name>
</gene>
<comment type="similarity">
    <text evidence="1">Belongs to the XseB family.</text>
</comment>
<dbReference type="GO" id="GO:0009318">
    <property type="term" value="C:exodeoxyribonuclease VII complex"/>
    <property type="evidence" value="ECO:0007669"/>
    <property type="project" value="UniProtKB-UniRule"/>
</dbReference>
<evidence type="ECO:0000256" key="5">
    <source>
        <dbReference type="ARBA" id="ARBA00022839"/>
    </source>
</evidence>
<dbReference type="GO" id="GO:0006308">
    <property type="term" value="P:DNA catabolic process"/>
    <property type="evidence" value="ECO:0007669"/>
    <property type="project" value="UniProtKB-UniRule"/>
</dbReference>
<evidence type="ECO:0000256" key="4">
    <source>
        <dbReference type="ARBA" id="ARBA00022801"/>
    </source>
</evidence>
<evidence type="ECO:0000313" key="7">
    <source>
        <dbReference type="EMBL" id="MDN0023172.1"/>
    </source>
</evidence>
<name>A0AAW7JUQ1_9BACT</name>
<dbReference type="Gene3D" id="1.10.287.1040">
    <property type="entry name" value="Exonuclease VII, small subunit"/>
    <property type="match status" value="1"/>
</dbReference>
<dbReference type="EMBL" id="JAUEIF010000004">
    <property type="protein sequence ID" value="MDN0025047.1"/>
    <property type="molecule type" value="Genomic_DNA"/>
</dbReference>
<dbReference type="AlphaFoldDB" id="A0AAW7JUQ1"/>
<keyword evidence="4 8" id="KW-0378">Hydrolase</keyword>
<keyword evidence="3" id="KW-0540">Nuclease</keyword>
<dbReference type="NCBIfam" id="TIGR01280">
    <property type="entry name" value="xseB"/>
    <property type="match status" value="1"/>
</dbReference>
<reference evidence="8" key="2">
    <citation type="submission" date="2023-08" db="EMBL/GenBank/DDBJ databases">
        <title>Identification and characterization of horizontal gene transfer across gut microbiota members of farm animals based on homology search.</title>
        <authorList>
            <person name="Schwarzerova J."/>
            <person name="Nykrynova M."/>
            <person name="Jureckova K."/>
            <person name="Cejkova D."/>
            <person name="Rychlik I."/>
        </authorList>
    </citation>
    <scope>NUCLEOTIDE SEQUENCE</scope>
    <source>
        <strain evidence="8">ET15</strain>
        <strain evidence="7">ET37</strain>
    </source>
</reference>
<protein>
    <recommendedName>
        <fullName evidence="6">Exodeoxyribonuclease VII small subunit</fullName>
        <ecNumber evidence="6">3.1.11.6</ecNumber>
    </recommendedName>
</protein>
<keyword evidence="9" id="KW-1185">Reference proteome</keyword>
<evidence type="ECO:0000256" key="1">
    <source>
        <dbReference type="ARBA" id="ARBA00009998"/>
    </source>
</evidence>
<dbReference type="Proteomes" id="UP001167831">
    <property type="component" value="Unassembled WGS sequence"/>
</dbReference>
<evidence type="ECO:0000313" key="8">
    <source>
        <dbReference type="EMBL" id="MDN0025047.1"/>
    </source>
</evidence>